<feature type="non-terminal residue" evidence="1">
    <location>
        <position position="1"/>
    </location>
</feature>
<gene>
    <name evidence="1" type="ORF">I553_9104</name>
</gene>
<comment type="caution">
    <text evidence="1">The sequence shown here is derived from an EMBL/GenBank/DDBJ whole genome shotgun (WGS) entry which is preliminary data.</text>
</comment>
<evidence type="ECO:0000313" key="1">
    <source>
        <dbReference type="EMBL" id="EUA07770.1"/>
    </source>
</evidence>
<protein>
    <submittedName>
        <fullName evidence="1">Uncharacterized protein</fullName>
    </submittedName>
</protein>
<proteinExistence type="predicted"/>
<name>X7YN34_MYCXE</name>
<reference evidence="1" key="1">
    <citation type="submission" date="2014-01" db="EMBL/GenBank/DDBJ databases">
        <authorList>
            <person name="Brown-Elliot B."/>
            <person name="Wallace R."/>
            <person name="Lenaerts A."/>
            <person name="Ordway D."/>
            <person name="DeGroote M.A."/>
            <person name="Parker T."/>
            <person name="Sizemore C."/>
            <person name="Tallon L.J."/>
            <person name="Sadzewicz L.K."/>
            <person name="Sengamalay N."/>
            <person name="Fraser C.M."/>
            <person name="Hine E."/>
            <person name="Shefchek K.A."/>
            <person name="Das S.P."/>
            <person name="Tettelin H."/>
        </authorList>
    </citation>
    <scope>NUCLEOTIDE SEQUENCE [LARGE SCALE GENOMIC DNA]</scope>
    <source>
        <strain evidence="1">4042</strain>
    </source>
</reference>
<accession>X7YN34</accession>
<organism evidence="1">
    <name type="scientific">Mycobacterium xenopi 4042</name>
    <dbReference type="NCBI Taxonomy" id="1299334"/>
    <lineage>
        <taxon>Bacteria</taxon>
        <taxon>Bacillati</taxon>
        <taxon>Actinomycetota</taxon>
        <taxon>Actinomycetes</taxon>
        <taxon>Mycobacteriales</taxon>
        <taxon>Mycobacteriaceae</taxon>
        <taxon>Mycobacterium</taxon>
    </lineage>
</organism>
<dbReference type="EMBL" id="JAOB01000092">
    <property type="protein sequence ID" value="EUA07770.1"/>
    <property type="molecule type" value="Genomic_DNA"/>
</dbReference>
<dbReference type="AlphaFoldDB" id="X7YN34"/>
<sequence length="37" mass="4131">RRHRFALPLAHTLDLNAGTVDTTPPVPARHWRGTLSV</sequence>